<dbReference type="Pfam" id="PF02659">
    <property type="entry name" value="Mntp"/>
    <property type="match status" value="1"/>
</dbReference>
<dbReference type="InterPro" id="IPR003810">
    <property type="entry name" value="Mntp/YtaF"/>
</dbReference>
<sequence>MILFEILIISIGLSLDVFAYALYKGAMMPEIRKSALIKISCVFTVWQMASLLLGNMITNIPLLKASAEKAAAHWKYISVLIFACLGMYMILKGKRPQTIIEHKEEGVELKQVSVWACITSVDAFLAGIGFGLFRTNLTDTVFIIGIVTAASVILGIYAGYWMGCQSKNKIVALGGCILLIGGIELLIRGIK</sequence>
<evidence type="ECO:0000256" key="5">
    <source>
        <dbReference type="SAM" id="Phobius"/>
    </source>
</evidence>
<dbReference type="PANTHER" id="PTHR35529">
    <property type="entry name" value="MANGANESE EFFLUX PUMP MNTP-RELATED"/>
    <property type="match status" value="1"/>
</dbReference>
<dbReference type="Proteomes" id="UP000095544">
    <property type="component" value="Unassembled WGS sequence"/>
</dbReference>
<dbReference type="STRING" id="39482.ERS852491_04635"/>
<keyword evidence="2 5" id="KW-0812">Transmembrane</keyword>
<feature type="transmembrane region" description="Helical" evidence="5">
    <location>
        <begin position="6"/>
        <end position="23"/>
    </location>
</feature>
<feature type="transmembrane region" description="Helical" evidence="5">
    <location>
        <begin position="170"/>
        <end position="190"/>
    </location>
</feature>
<evidence type="ECO:0000256" key="3">
    <source>
        <dbReference type="ARBA" id="ARBA00022989"/>
    </source>
</evidence>
<evidence type="ECO:0000313" key="6">
    <source>
        <dbReference type="EMBL" id="CUP24293.1"/>
    </source>
</evidence>
<evidence type="ECO:0000256" key="4">
    <source>
        <dbReference type="ARBA" id="ARBA00023136"/>
    </source>
</evidence>
<dbReference type="EMBL" id="CYZU01000070">
    <property type="protein sequence ID" value="CUP24293.1"/>
    <property type="molecule type" value="Genomic_DNA"/>
</dbReference>
<evidence type="ECO:0000256" key="1">
    <source>
        <dbReference type="ARBA" id="ARBA00022475"/>
    </source>
</evidence>
<accession>A0A174LJK8</accession>
<keyword evidence="4 5" id="KW-0472">Membrane</keyword>
<reference evidence="6 7" key="1">
    <citation type="submission" date="2015-09" db="EMBL/GenBank/DDBJ databases">
        <authorList>
            <consortium name="Pathogen Informatics"/>
        </authorList>
    </citation>
    <scope>NUCLEOTIDE SEQUENCE [LARGE SCALE GENOMIC DNA]</scope>
    <source>
        <strain evidence="6 7">2789STDY5834876</strain>
    </source>
</reference>
<evidence type="ECO:0000313" key="7">
    <source>
        <dbReference type="Proteomes" id="UP000095544"/>
    </source>
</evidence>
<feature type="transmembrane region" description="Helical" evidence="5">
    <location>
        <begin position="112"/>
        <end position="134"/>
    </location>
</feature>
<dbReference type="OrthoDB" id="2065327at2"/>
<keyword evidence="3 5" id="KW-1133">Transmembrane helix</keyword>
<feature type="transmembrane region" description="Helical" evidence="5">
    <location>
        <begin position="35"/>
        <end position="53"/>
    </location>
</feature>
<organism evidence="6 7">
    <name type="scientific">Faecalicatena contorta</name>
    <dbReference type="NCBI Taxonomy" id="39482"/>
    <lineage>
        <taxon>Bacteria</taxon>
        <taxon>Bacillati</taxon>
        <taxon>Bacillota</taxon>
        <taxon>Clostridia</taxon>
        <taxon>Lachnospirales</taxon>
        <taxon>Lachnospiraceae</taxon>
        <taxon>Faecalicatena</taxon>
    </lineage>
</organism>
<keyword evidence="1" id="KW-1003">Cell membrane</keyword>
<feature type="transmembrane region" description="Helical" evidence="5">
    <location>
        <begin position="140"/>
        <end position="163"/>
    </location>
</feature>
<proteinExistence type="predicted"/>
<name>A0A174LJK8_9FIRM</name>
<protein>
    <submittedName>
        <fullName evidence="6">Putative sporulation protein YtaF</fullName>
    </submittedName>
</protein>
<dbReference type="RefSeq" id="WP_055155096.1">
    <property type="nucleotide sequence ID" value="NZ_CYZU01000070.1"/>
</dbReference>
<gene>
    <name evidence="6" type="primary">yebN_2</name>
    <name evidence="6" type="ORF">ERS852491_04635</name>
</gene>
<feature type="transmembrane region" description="Helical" evidence="5">
    <location>
        <begin position="73"/>
        <end position="91"/>
    </location>
</feature>
<dbReference type="PANTHER" id="PTHR35529:SF1">
    <property type="entry name" value="MANGANESE EFFLUX PUMP MNTP-RELATED"/>
    <property type="match status" value="1"/>
</dbReference>
<evidence type="ECO:0000256" key="2">
    <source>
        <dbReference type="ARBA" id="ARBA00022692"/>
    </source>
</evidence>
<dbReference type="AlphaFoldDB" id="A0A174LJK8"/>